<reference evidence="3" key="2">
    <citation type="submission" date="2022-01" db="EMBL/GenBank/DDBJ databases">
        <title>Novel bile acid biosynthetic pathways are enriched in the microbiome of centenarians.</title>
        <authorList>
            <person name="Sato Y."/>
            <person name="Atarashi K."/>
            <person name="Plichta R.D."/>
            <person name="Arai Y."/>
            <person name="Sasajima S."/>
            <person name="Kearney M.S."/>
            <person name="Suda W."/>
            <person name="Takeshita K."/>
            <person name="Sasaki T."/>
            <person name="Okamoto S."/>
            <person name="Skelly N.A."/>
            <person name="Okamura Y."/>
            <person name="Vlamakis H."/>
            <person name="Li Y."/>
            <person name="Tanoue T."/>
            <person name="Takei H."/>
            <person name="Nittono H."/>
            <person name="Narushima S."/>
            <person name="Irie J."/>
            <person name="Itoh H."/>
            <person name="Moriya K."/>
            <person name="Sugiura Y."/>
            <person name="Suematsu M."/>
            <person name="Moritoki N."/>
            <person name="Shibata S."/>
            <person name="Littman R.D."/>
            <person name="Fischbach A.M."/>
            <person name="Uwamino Y."/>
            <person name="Inoue T."/>
            <person name="Honda A."/>
            <person name="Hattori M."/>
            <person name="Murai T."/>
            <person name="Xavier J.R."/>
            <person name="Hirose N."/>
            <person name="Honda K."/>
        </authorList>
    </citation>
    <scope>NUCLEOTIDE SEQUENCE</scope>
    <source>
        <strain evidence="3">CE91-St16</strain>
    </source>
</reference>
<dbReference type="InterPro" id="IPR008278">
    <property type="entry name" value="4-PPantetheinyl_Trfase_dom"/>
</dbReference>
<sequence length="188" mass="20744">MTKGLFIEPPMTEAEAAARVTPGERAAAQEFLRERRRREFLTWRAVVRRELGDDVSIAYDEAGAPVIRGREVHIGVSHCPGRVAVCISDAPCAVDVEPESRDFSRAASRYMSPAERALSDDPLLPAAVWCAKETLYKYAGRPGLDMLYDLHVEAVDFEAGVVVGRIADGEPLRLSLKRADGFIVVYIL</sequence>
<evidence type="ECO:0000313" key="4">
    <source>
        <dbReference type="EMBL" id="KAA3159191.1"/>
    </source>
</evidence>
<dbReference type="GO" id="GO:0000287">
    <property type="term" value="F:magnesium ion binding"/>
    <property type="evidence" value="ECO:0007669"/>
    <property type="project" value="InterPro"/>
</dbReference>
<evidence type="ECO:0000313" key="7">
    <source>
        <dbReference type="Proteomes" id="UP001181347"/>
    </source>
</evidence>
<dbReference type="AlphaFoldDB" id="A0A5B5VNQ2"/>
<evidence type="ECO:0000259" key="2">
    <source>
        <dbReference type="Pfam" id="PF01648"/>
    </source>
</evidence>
<dbReference type="EMBL" id="VVND01000011">
    <property type="protein sequence ID" value="KAA3159191.1"/>
    <property type="molecule type" value="Genomic_DNA"/>
</dbReference>
<protein>
    <submittedName>
        <fullName evidence="5">4'-phosphopantetheinyl transferase superfamily protein</fullName>
    </submittedName>
    <submittedName>
        <fullName evidence="4">4-phosphopantetheinyl transferase family protein</fullName>
    </submittedName>
</protein>
<organism evidence="5 7">
    <name type="scientific">Alistipes finegoldii</name>
    <dbReference type="NCBI Taxonomy" id="214856"/>
    <lineage>
        <taxon>Bacteria</taxon>
        <taxon>Pseudomonadati</taxon>
        <taxon>Bacteroidota</taxon>
        <taxon>Bacteroidia</taxon>
        <taxon>Bacteroidales</taxon>
        <taxon>Rikenellaceae</taxon>
        <taxon>Alistipes</taxon>
    </lineage>
</organism>
<reference evidence="4 6" key="1">
    <citation type="journal article" date="2019" name="Nat. Med.">
        <title>A library of human gut bacterial isolates paired with longitudinal multiomics data enables mechanistic microbiome research.</title>
        <authorList>
            <person name="Poyet M."/>
            <person name="Groussin M."/>
            <person name="Gibbons S.M."/>
            <person name="Avila-Pacheco J."/>
            <person name="Jiang X."/>
            <person name="Kearney S.M."/>
            <person name="Perrotta A.R."/>
            <person name="Berdy B."/>
            <person name="Zhao S."/>
            <person name="Lieberman T.D."/>
            <person name="Swanson P.K."/>
            <person name="Smith M."/>
            <person name="Roesemann S."/>
            <person name="Alexander J.E."/>
            <person name="Rich S.A."/>
            <person name="Livny J."/>
            <person name="Vlamakis H."/>
            <person name="Clish C."/>
            <person name="Bullock K."/>
            <person name="Deik A."/>
            <person name="Scott J."/>
            <person name="Pierce K.A."/>
            <person name="Xavier R.J."/>
            <person name="Alm E.J."/>
        </authorList>
    </citation>
    <scope>NUCLEOTIDE SEQUENCE [LARGE SCALE GENOMIC DNA]</scope>
    <source>
        <strain evidence="4 6">BIOML-A1</strain>
    </source>
</reference>
<name>A0A5B5VNQ2_9BACT</name>
<evidence type="ECO:0000313" key="3">
    <source>
        <dbReference type="EMBL" id="GKI20182.1"/>
    </source>
</evidence>
<gene>
    <name evidence="3" type="ORF">CE91St16_30900</name>
    <name evidence="4" type="ORF">F2A26_07825</name>
    <name evidence="5" type="ORF">RVH17_11645</name>
</gene>
<feature type="domain" description="4'-phosphopantetheinyl transferase" evidence="2">
    <location>
        <begin position="92"/>
        <end position="152"/>
    </location>
</feature>
<dbReference type="EMBL" id="BQOL01000002">
    <property type="protein sequence ID" value="GKI20182.1"/>
    <property type="molecule type" value="Genomic_DNA"/>
</dbReference>
<reference evidence="5" key="3">
    <citation type="submission" date="2023-10" db="EMBL/GenBank/DDBJ databases">
        <title>Genome Sequence of the Bacteria from From Gut Wall in Crohn's Disease.</title>
        <authorList>
            <person name="Rodriguez-Palacios A."/>
        </authorList>
    </citation>
    <scope>NUCLEOTIDE SEQUENCE</scope>
    <source>
        <strain evidence="5">CavFT-hAR58</strain>
    </source>
</reference>
<keyword evidence="1 5" id="KW-0808">Transferase</keyword>
<dbReference type="Proteomes" id="UP001055105">
    <property type="component" value="Unassembled WGS sequence"/>
</dbReference>
<dbReference type="RefSeq" id="WP_009597678.1">
    <property type="nucleotide sequence ID" value="NZ_AP025581.1"/>
</dbReference>
<evidence type="ECO:0000313" key="5">
    <source>
        <dbReference type="EMBL" id="MDU0260745.1"/>
    </source>
</evidence>
<evidence type="ECO:0000256" key="1">
    <source>
        <dbReference type="ARBA" id="ARBA00022679"/>
    </source>
</evidence>
<dbReference type="SUPFAM" id="SSF56214">
    <property type="entry name" value="4'-phosphopantetheinyl transferase"/>
    <property type="match status" value="2"/>
</dbReference>
<dbReference type="EMBL" id="JAWDES010000005">
    <property type="protein sequence ID" value="MDU0260745.1"/>
    <property type="molecule type" value="Genomic_DNA"/>
</dbReference>
<keyword evidence="6" id="KW-1185">Reference proteome</keyword>
<dbReference type="Proteomes" id="UP000324870">
    <property type="component" value="Unassembled WGS sequence"/>
</dbReference>
<comment type="caution">
    <text evidence="5">The sequence shown here is derived from an EMBL/GenBank/DDBJ whole genome shotgun (WGS) entry which is preliminary data.</text>
</comment>
<dbReference type="Gene3D" id="3.90.470.20">
    <property type="entry name" value="4'-phosphopantetheinyl transferase domain"/>
    <property type="match status" value="1"/>
</dbReference>
<accession>A0A5B5VNQ2</accession>
<dbReference type="Proteomes" id="UP001181347">
    <property type="component" value="Unassembled WGS sequence"/>
</dbReference>
<dbReference type="GO" id="GO:0008897">
    <property type="term" value="F:holo-[acyl-carrier-protein] synthase activity"/>
    <property type="evidence" value="ECO:0007669"/>
    <property type="project" value="InterPro"/>
</dbReference>
<evidence type="ECO:0000313" key="6">
    <source>
        <dbReference type="Proteomes" id="UP000324870"/>
    </source>
</evidence>
<dbReference type="InterPro" id="IPR037143">
    <property type="entry name" value="4-PPantetheinyl_Trfase_dom_sf"/>
</dbReference>
<proteinExistence type="predicted"/>
<dbReference type="Pfam" id="PF01648">
    <property type="entry name" value="ACPS"/>
    <property type="match status" value="1"/>
</dbReference>